<dbReference type="EMBL" id="JMCC02000282">
    <property type="protein sequence ID" value="KIG11515.1"/>
    <property type="molecule type" value="Genomic_DNA"/>
</dbReference>
<organism evidence="1 2">
    <name type="scientific">Enhygromyxa salina</name>
    <dbReference type="NCBI Taxonomy" id="215803"/>
    <lineage>
        <taxon>Bacteria</taxon>
        <taxon>Pseudomonadati</taxon>
        <taxon>Myxococcota</taxon>
        <taxon>Polyangia</taxon>
        <taxon>Nannocystales</taxon>
        <taxon>Nannocystaceae</taxon>
        <taxon>Enhygromyxa</taxon>
    </lineage>
</organism>
<comment type="caution">
    <text evidence="1">The sequence shown here is derived from an EMBL/GenBank/DDBJ whole genome shotgun (WGS) entry which is preliminary data.</text>
</comment>
<sequence>MQGSTQHRCGGPRLASLHIQDRRDGVGVEQQHVHRWWVSDLPSRQLF</sequence>
<name>A0A0C2CP45_9BACT</name>
<reference evidence="1 2" key="1">
    <citation type="submission" date="2014-12" db="EMBL/GenBank/DDBJ databases">
        <title>Genome assembly of Enhygromyxa salina DSM 15201.</title>
        <authorList>
            <person name="Sharma G."/>
            <person name="Subramanian S."/>
        </authorList>
    </citation>
    <scope>NUCLEOTIDE SEQUENCE [LARGE SCALE GENOMIC DNA]</scope>
    <source>
        <strain evidence="1 2">DSM 15201</strain>
    </source>
</reference>
<dbReference type="AlphaFoldDB" id="A0A0C2CP45"/>
<protein>
    <submittedName>
        <fullName evidence="1">Uncharacterized protein</fullName>
    </submittedName>
</protein>
<proteinExistence type="predicted"/>
<evidence type="ECO:0000313" key="2">
    <source>
        <dbReference type="Proteomes" id="UP000031599"/>
    </source>
</evidence>
<evidence type="ECO:0000313" key="1">
    <source>
        <dbReference type="EMBL" id="KIG11515.1"/>
    </source>
</evidence>
<accession>A0A0C2CP45</accession>
<gene>
    <name evidence="1" type="ORF">DB30_03576</name>
</gene>
<dbReference type="Proteomes" id="UP000031599">
    <property type="component" value="Unassembled WGS sequence"/>
</dbReference>